<protein>
    <submittedName>
        <fullName evidence="1">Uncharacterized protein</fullName>
    </submittedName>
</protein>
<dbReference type="EMBL" id="CACRXK020026344">
    <property type="protein sequence ID" value="CAB4040136.1"/>
    <property type="molecule type" value="Genomic_DNA"/>
</dbReference>
<evidence type="ECO:0000313" key="2">
    <source>
        <dbReference type="Proteomes" id="UP001152795"/>
    </source>
</evidence>
<comment type="caution">
    <text evidence="1">The sequence shown here is derived from an EMBL/GenBank/DDBJ whole genome shotgun (WGS) entry which is preliminary data.</text>
</comment>
<accession>A0A7D9LXZ8</accession>
<dbReference type="AlphaFoldDB" id="A0A7D9LXZ8"/>
<proteinExistence type="predicted"/>
<name>A0A7D9LXZ8_PARCT</name>
<organism evidence="1 2">
    <name type="scientific">Paramuricea clavata</name>
    <name type="common">Red gorgonian</name>
    <name type="synonym">Violescent sea-whip</name>
    <dbReference type="NCBI Taxonomy" id="317549"/>
    <lineage>
        <taxon>Eukaryota</taxon>
        <taxon>Metazoa</taxon>
        <taxon>Cnidaria</taxon>
        <taxon>Anthozoa</taxon>
        <taxon>Octocorallia</taxon>
        <taxon>Malacalcyonacea</taxon>
        <taxon>Plexauridae</taxon>
        <taxon>Paramuricea</taxon>
    </lineage>
</organism>
<feature type="non-terminal residue" evidence="1">
    <location>
        <position position="62"/>
    </location>
</feature>
<reference evidence="1" key="1">
    <citation type="submission" date="2020-04" db="EMBL/GenBank/DDBJ databases">
        <authorList>
            <person name="Alioto T."/>
            <person name="Alioto T."/>
            <person name="Gomez Garrido J."/>
        </authorList>
    </citation>
    <scope>NUCLEOTIDE SEQUENCE</scope>
    <source>
        <strain evidence="1">A484AB</strain>
    </source>
</reference>
<dbReference type="Proteomes" id="UP001152795">
    <property type="component" value="Unassembled WGS sequence"/>
</dbReference>
<sequence length="62" mass="6993">MASKVVVNASSVSPWTVKRTVLTQEVLRVMLHCGRLVPLEVVVKHVDEVVLRMQLSGYTKKF</sequence>
<gene>
    <name evidence="1" type="ORF">PACLA_8A018507</name>
</gene>
<evidence type="ECO:0000313" key="1">
    <source>
        <dbReference type="EMBL" id="CAB4040136.1"/>
    </source>
</evidence>
<keyword evidence="2" id="KW-1185">Reference proteome</keyword>